<gene>
    <name evidence="1" type="ORF">NP439_22315</name>
</gene>
<evidence type="ECO:0000313" key="1">
    <source>
        <dbReference type="EMBL" id="UUI02738.1"/>
    </source>
</evidence>
<evidence type="ECO:0008006" key="3">
    <source>
        <dbReference type="Google" id="ProtNLM"/>
    </source>
</evidence>
<organism evidence="1 2">
    <name type="scientific">Oceanobacillus jeddahense</name>
    <dbReference type="NCBI Taxonomy" id="1462527"/>
    <lineage>
        <taxon>Bacteria</taxon>
        <taxon>Bacillati</taxon>
        <taxon>Bacillota</taxon>
        <taxon>Bacilli</taxon>
        <taxon>Bacillales</taxon>
        <taxon>Bacillaceae</taxon>
        <taxon>Oceanobacillus</taxon>
    </lineage>
</organism>
<sequence length="87" mass="10133">MLTIHVVTIGCSGESCYFRQTHQNVISFIRCRILPQRNGWPERSYTQITNSKMAGYVPKSKYSNEEHDNPEIARYIYFFLGAKVELV</sequence>
<dbReference type="RefSeq" id="WP_256707939.1">
    <property type="nucleotide sequence ID" value="NZ_CP101914.1"/>
</dbReference>
<accession>A0ABY5JU91</accession>
<dbReference type="Proteomes" id="UP001059773">
    <property type="component" value="Chromosome"/>
</dbReference>
<dbReference type="EMBL" id="CP101914">
    <property type="protein sequence ID" value="UUI02738.1"/>
    <property type="molecule type" value="Genomic_DNA"/>
</dbReference>
<name>A0ABY5JU91_9BACI</name>
<keyword evidence="2" id="KW-1185">Reference proteome</keyword>
<proteinExistence type="predicted"/>
<protein>
    <recommendedName>
        <fullName evidence="3">HIRAN domain-containing protein</fullName>
    </recommendedName>
</protein>
<evidence type="ECO:0000313" key="2">
    <source>
        <dbReference type="Proteomes" id="UP001059773"/>
    </source>
</evidence>
<reference evidence="1" key="1">
    <citation type="submission" date="2022-07" db="EMBL/GenBank/DDBJ databases">
        <title>FELIX.</title>
        <authorList>
            <person name="Wan K.H."/>
            <person name="Park S."/>
            <person name="Lawrence Q."/>
            <person name="Eichenberger J.P."/>
            <person name="Booth B.W."/>
            <person name="Piaggio A.J."/>
            <person name="Chandler J.C."/>
            <person name="Franklin A.B."/>
            <person name="Celniker S.E."/>
        </authorList>
    </citation>
    <scope>NUCLEOTIDE SEQUENCE</scope>
    <source>
        <strain evidence="1">QA-1986 374</strain>
    </source>
</reference>